<evidence type="ECO:0000256" key="5">
    <source>
        <dbReference type="SAM" id="Coils"/>
    </source>
</evidence>
<dbReference type="Pfam" id="PF25917">
    <property type="entry name" value="BSH_RND"/>
    <property type="match status" value="1"/>
</dbReference>
<keyword evidence="5" id="KW-0175">Coiled coil</keyword>
<feature type="transmembrane region" description="Helical" evidence="7">
    <location>
        <begin position="89"/>
        <end position="110"/>
    </location>
</feature>
<feature type="region of interest" description="Disordered" evidence="6">
    <location>
        <begin position="54"/>
        <end position="83"/>
    </location>
</feature>
<dbReference type="Proteomes" id="UP000572540">
    <property type="component" value="Unassembled WGS sequence"/>
</dbReference>
<dbReference type="InterPro" id="IPR058792">
    <property type="entry name" value="Beta-barrel_RND_2"/>
</dbReference>
<dbReference type="Gene3D" id="1.10.287.470">
    <property type="entry name" value="Helix hairpin bin"/>
    <property type="match status" value="1"/>
</dbReference>
<protein>
    <submittedName>
        <fullName evidence="10">Membrane fusion protein (Multidrug efflux system)</fullName>
    </submittedName>
</protein>
<evidence type="ECO:0000313" key="11">
    <source>
        <dbReference type="Proteomes" id="UP000572540"/>
    </source>
</evidence>
<evidence type="ECO:0000313" key="10">
    <source>
        <dbReference type="EMBL" id="NYH18555.1"/>
    </source>
</evidence>
<dbReference type="Gene3D" id="2.40.30.170">
    <property type="match status" value="1"/>
</dbReference>
<feature type="domain" description="CusB-like beta-barrel" evidence="9">
    <location>
        <begin position="326"/>
        <end position="365"/>
    </location>
</feature>
<dbReference type="RefSeq" id="WP_179759503.1">
    <property type="nucleotide sequence ID" value="NZ_JACCAU010000001.1"/>
</dbReference>
<comment type="subcellular location">
    <subcellularLocation>
        <location evidence="1">Membrane</location>
        <topology evidence="1">Single-pass membrane protein</topology>
    </subcellularLocation>
</comment>
<dbReference type="EMBL" id="JACCAU010000001">
    <property type="protein sequence ID" value="NYH18555.1"/>
    <property type="molecule type" value="Genomic_DNA"/>
</dbReference>
<dbReference type="Pfam" id="PF25954">
    <property type="entry name" value="Beta-barrel_RND_2"/>
    <property type="match status" value="1"/>
</dbReference>
<evidence type="ECO:0000256" key="6">
    <source>
        <dbReference type="SAM" id="MobiDB-lite"/>
    </source>
</evidence>
<dbReference type="SUPFAM" id="SSF111369">
    <property type="entry name" value="HlyD-like secretion proteins"/>
    <property type="match status" value="2"/>
</dbReference>
<keyword evidence="3 7" id="KW-1133">Transmembrane helix</keyword>
<proteinExistence type="predicted"/>
<evidence type="ECO:0000256" key="3">
    <source>
        <dbReference type="ARBA" id="ARBA00022989"/>
    </source>
</evidence>
<dbReference type="Gene3D" id="2.40.50.100">
    <property type="match status" value="1"/>
</dbReference>
<feature type="coiled-coil region" evidence="5">
    <location>
        <begin position="167"/>
        <end position="259"/>
    </location>
</feature>
<dbReference type="PANTHER" id="PTHR30386">
    <property type="entry name" value="MEMBRANE FUSION SUBUNIT OF EMRAB-TOLC MULTIDRUG EFFLUX PUMP"/>
    <property type="match status" value="1"/>
</dbReference>
<keyword evidence="4 7" id="KW-0472">Membrane</keyword>
<evidence type="ECO:0000259" key="9">
    <source>
        <dbReference type="Pfam" id="PF25954"/>
    </source>
</evidence>
<feature type="domain" description="Multidrug resistance protein MdtA-like barrel-sandwich hybrid" evidence="8">
    <location>
        <begin position="127"/>
        <end position="322"/>
    </location>
</feature>
<comment type="caution">
    <text evidence="10">The sequence shown here is derived from an EMBL/GenBank/DDBJ whole genome shotgun (WGS) entry which is preliminary data.</text>
</comment>
<dbReference type="GO" id="GO:0055085">
    <property type="term" value="P:transmembrane transport"/>
    <property type="evidence" value="ECO:0007669"/>
    <property type="project" value="InterPro"/>
</dbReference>
<dbReference type="PANTHER" id="PTHR30386:SF26">
    <property type="entry name" value="TRANSPORT PROTEIN COMB"/>
    <property type="match status" value="1"/>
</dbReference>
<evidence type="ECO:0000256" key="1">
    <source>
        <dbReference type="ARBA" id="ARBA00004167"/>
    </source>
</evidence>
<name>A0A7Y9WDV0_9BURK</name>
<organism evidence="10 11">
    <name type="scientific">Paraburkholderia bryophila</name>
    <dbReference type="NCBI Taxonomy" id="420952"/>
    <lineage>
        <taxon>Bacteria</taxon>
        <taxon>Pseudomonadati</taxon>
        <taxon>Pseudomonadota</taxon>
        <taxon>Betaproteobacteria</taxon>
        <taxon>Burkholderiales</taxon>
        <taxon>Burkholderiaceae</taxon>
        <taxon>Paraburkholderia</taxon>
    </lineage>
</organism>
<dbReference type="InterPro" id="IPR058625">
    <property type="entry name" value="MdtA-like_BSH"/>
</dbReference>
<feature type="compositionally biased region" description="Polar residues" evidence="6">
    <location>
        <begin position="57"/>
        <end position="69"/>
    </location>
</feature>
<accession>A0A7Y9WDV0</accession>
<evidence type="ECO:0000259" key="8">
    <source>
        <dbReference type="Pfam" id="PF25917"/>
    </source>
</evidence>
<sequence length="421" mass="46137">MGKLPGRYRYRWNYVSSCCPWGKLFSDYHNILNRTVPYRSIVVSGLSAQFLEKPMTGSESDQETPSGVQQDPERAEANQAPASPRRKRLNLLIGATVLTVVVVAGLSYWLHSRHYESTDDAFIDSNQSQIASQISGRVIELLVADNQHVDKGQPILRIDPRDYQVKLEQSEAQEANAVAQVAQARADLTVQVANLAQQEAQVRVSEADLVQAKQDLARYLGSDPAAITRQQLDQSQASAKSSQAKLDSARQAVTAAQAQIVSQQTKIDAAQASVRQIHADVDNARLQLSYTEVVAPQAGKITKRTVNLGNYVTPGQALVAVVPNEMWVTANFKETQLIHMKVGQPVDVTVDAYPDTVLHAHVESLQRGTGSVFSSLPAENATGNYVKVVQRLPVKIVFDGDDWRKLPLAPGLSVDPRVTVQ</sequence>
<dbReference type="GO" id="GO:0016020">
    <property type="term" value="C:membrane"/>
    <property type="evidence" value="ECO:0007669"/>
    <property type="project" value="UniProtKB-SubCell"/>
</dbReference>
<dbReference type="AlphaFoldDB" id="A0A7Y9WDV0"/>
<gene>
    <name evidence="10" type="ORF">GGD41_005783</name>
</gene>
<evidence type="ECO:0000256" key="4">
    <source>
        <dbReference type="ARBA" id="ARBA00023136"/>
    </source>
</evidence>
<keyword evidence="2 7" id="KW-0812">Transmembrane</keyword>
<reference evidence="10 11" key="1">
    <citation type="submission" date="2020-07" db="EMBL/GenBank/DDBJ databases">
        <title>Exploring microbial biodiversity for novel pathways involved in the catabolism of aromatic compounds derived from lignin.</title>
        <authorList>
            <person name="Elkins J."/>
        </authorList>
    </citation>
    <scope>NUCLEOTIDE SEQUENCE [LARGE SCALE GENOMIC DNA]</scope>
    <source>
        <strain evidence="10 11">H2C3B</strain>
    </source>
</reference>
<dbReference type="InterPro" id="IPR050739">
    <property type="entry name" value="MFP"/>
</dbReference>
<evidence type="ECO:0000256" key="2">
    <source>
        <dbReference type="ARBA" id="ARBA00022692"/>
    </source>
</evidence>
<evidence type="ECO:0000256" key="7">
    <source>
        <dbReference type="SAM" id="Phobius"/>
    </source>
</evidence>